<evidence type="ECO:0000313" key="2">
    <source>
        <dbReference type="EMBL" id="EAR10780.1"/>
    </source>
</evidence>
<dbReference type="CDD" id="cd04301">
    <property type="entry name" value="NAT_SF"/>
    <property type="match status" value="1"/>
</dbReference>
<dbReference type="InterPro" id="IPR016181">
    <property type="entry name" value="Acyl_CoA_acyltransferase"/>
</dbReference>
<sequence>MIKLRTEVPTVDTYIKVRLAAGLSRKSEEAARLALPNSLFAVTVYDDDKPIGIGRVIGDGGCFFEITDMAVLPDYQGQGIGRQIMTALVDWLKTNAPSTAYVSLMADHGTPDFYERFGFTKASLPKSSGMYLRIP</sequence>
<dbReference type="OrthoDB" id="3216107at2"/>
<name>A4BA24_9GAMM</name>
<dbReference type="InterPro" id="IPR000182">
    <property type="entry name" value="GNAT_dom"/>
</dbReference>
<evidence type="ECO:0000313" key="3">
    <source>
        <dbReference type="Proteomes" id="UP000005953"/>
    </source>
</evidence>
<gene>
    <name evidence="2" type="ORF">MED297_09731</name>
</gene>
<dbReference type="EMBL" id="AAOE01000002">
    <property type="protein sequence ID" value="EAR10780.1"/>
    <property type="molecule type" value="Genomic_DNA"/>
</dbReference>
<protein>
    <submittedName>
        <fullName evidence="2">Putative acetyltransferase (GNAT) family protein</fullName>
    </submittedName>
</protein>
<dbReference type="RefSeq" id="WP_008041262.1">
    <property type="nucleotide sequence ID" value="NZ_CH724149.1"/>
</dbReference>
<dbReference type="PROSITE" id="PS51186">
    <property type="entry name" value="GNAT"/>
    <property type="match status" value="1"/>
</dbReference>
<evidence type="ECO:0000259" key="1">
    <source>
        <dbReference type="PROSITE" id="PS51186"/>
    </source>
</evidence>
<comment type="caution">
    <text evidence="2">The sequence shown here is derived from an EMBL/GenBank/DDBJ whole genome shotgun (WGS) entry which is preliminary data.</text>
</comment>
<keyword evidence="3" id="KW-1185">Reference proteome</keyword>
<reference evidence="2 3" key="1">
    <citation type="submission" date="2006-02" db="EMBL/GenBank/DDBJ databases">
        <authorList>
            <person name="Pinhassi J."/>
            <person name="Pedros-Alio C."/>
            <person name="Ferriera S."/>
            <person name="Johnson J."/>
            <person name="Kravitz S."/>
            <person name="Halpern A."/>
            <person name="Remington K."/>
            <person name="Beeson K."/>
            <person name="Tran B."/>
            <person name="Rogers Y.-H."/>
            <person name="Friedman R."/>
            <person name="Venter J.C."/>
        </authorList>
    </citation>
    <scope>NUCLEOTIDE SEQUENCE [LARGE SCALE GENOMIC DNA]</scope>
    <source>
        <strain evidence="2 3">MED297</strain>
    </source>
</reference>
<keyword evidence="2" id="KW-0808">Transferase</keyword>
<dbReference type="STRING" id="314283.MED297_09731"/>
<dbReference type="Gene3D" id="3.40.630.30">
    <property type="match status" value="1"/>
</dbReference>
<dbReference type="GO" id="GO:0016747">
    <property type="term" value="F:acyltransferase activity, transferring groups other than amino-acyl groups"/>
    <property type="evidence" value="ECO:0007669"/>
    <property type="project" value="InterPro"/>
</dbReference>
<dbReference type="PANTHER" id="PTHR43233:SF1">
    <property type="entry name" value="FAMILY N-ACETYLTRANSFERASE, PUTATIVE (AFU_ORTHOLOGUE AFUA_6G03350)-RELATED"/>
    <property type="match status" value="1"/>
</dbReference>
<dbReference type="Pfam" id="PF13508">
    <property type="entry name" value="Acetyltransf_7"/>
    <property type="match status" value="1"/>
</dbReference>
<dbReference type="HOGENOM" id="CLU_086503_7_0_6"/>
<dbReference type="AlphaFoldDB" id="A4BA24"/>
<dbReference type="PANTHER" id="PTHR43233">
    <property type="entry name" value="FAMILY N-ACETYLTRANSFERASE, PUTATIVE (AFU_ORTHOLOGUE AFUA_6G03350)-RELATED"/>
    <property type="match status" value="1"/>
</dbReference>
<accession>A4BA24</accession>
<proteinExistence type="predicted"/>
<dbReference type="SUPFAM" id="SSF55729">
    <property type="entry name" value="Acyl-CoA N-acyltransferases (Nat)"/>
    <property type="match status" value="1"/>
</dbReference>
<dbReference type="InterPro" id="IPR053144">
    <property type="entry name" value="Acetyltransferase_Butenolide"/>
</dbReference>
<feature type="domain" description="N-acetyltransferase" evidence="1">
    <location>
        <begin position="1"/>
        <end position="135"/>
    </location>
</feature>
<dbReference type="Proteomes" id="UP000005953">
    <property type="component" value="Unassembled WGS sequence"/>
</dbReference>
<organism evidence="2 3">
    <name type="scientific">Reinekea blandensis MED297</name>
    <dbReference type="NCBI Taxonomy" id="314283"/>
    <lineage>
        <taxon>Bacteria</taxon>
        <taxon>Pseudomonadati</taxon>
        <taxon>Pseudomonadota</taxon>
        <taxon>Gammaproteobacteria</taxon>
        <taxon>Oceanospirillales</taxon>
        <taxon>Saccharospirillaceae</taxon>
        <taxon>Reinekea</taxon>
    </lineage>
</organism>